<accession>A0A6N2M3Z7</accession>
<feature type="signal peptide" evidence="1">
    <location>
        <begin position="1"/>
        <end position="24"/>
    </location>
</feature>
<sequence>MQFILKLKNLGWAFLCACVYNSSSSSFVLETNTLRGFHVVHNSNGGKWKLVRVCCDLLSIHGDKIFNYLSYCWASLSST</sequence>
<keyword evidence="1" id="KW-0732">Signal</keyword>
<proteinExistence type="predicted"/>
<evidence type="ECO:0000256" key="1">
    <source>
        <dbReference type="SAM" id="SignalP"/>
    </source>
</evidence>
<evidence type="ECO:0008006" key="3">
    <source>
        <dbReference type="Google" id="ProtNLM"/>
    </source>
</evidence>
<gene>
    <name evidence="2" type="ORF">SVIM_LOCUS320095</name>
</gene>
<name>A0A6N2M3Z7_SALVM</name>
<protein>
    <recommendedName>
        <fullName evidence="3">Secreted protein</fullName>
    </recommendedName>
</protein>
<feature type="chain" id="PRO_5027090722" description="Secreted protein" evidence="1">
    <location>
        <begin position="25"/>
        <end position="79"/>
    </location>
</feature>
<organism evidence="2">
    <name type="scientific">Salix viminalis</name>
    <name type="common">Common osier</name>
    <name type="synonym">Basket willow</name>
    <dbReference type="NCBI Taxonomy" id="40686"/>
    <lineage>
        <taxon>Eukaryota</taxon>
        <taxon>Viridiplantae</taxon>
        <taxon>Streptophyta</taxon>
        <taxon>Embryophyta</taxon>
        <taxon>Tracheophyta</taxon>
        <taxon>Spermatophyta</taxon>
        <taxon>Magnoliopsida</taxon>
        <taxon>eudicotyledons</taxon>
        <taxon>Gunneridae</taxon>
        <taxon>Pentapetalae</taxon>
        <taxon>rosids</taxon>
        <taxon>fabids</taxon>
        <taxon>Malpighiales</taxon>
        <taxon>Salicaceae</taxon>
        <taxon>Saliceae</taxon>
        <taxon>Salix</taxon>
    </lineage>
</organism>
<reference evidence="2" key="1">
    <citation type="submission" date="2019-03" db="EMBL/GenBank/DDBJ databases">
        <authorList>
            <person name="Mank J."/>
            <person name="Almeida P."/>
        </authorList>
    </citation>
    <scope>NUCLEOTIDE SEQUENCE</scope>
    <source>
        <strain evidence="2">78183</strain>
    </source>
</reference>
<dbReference type="EMBL" id="CAADRP010001707">
    <property type="protein sequence ID" value="VFU48655.1"/>
    <property type="molecule type" value="Genomic_DNA"/>
</dbReference>
<evidence type="ECO:0000313" key="2">
    <source>
        <dbReference type="EMBL" id="VFU48655.1"/>
    </source>
</evidence>
<dbReference type="AlphaFoldDB" id="A0A6N2M3Z7"/>